<dbReference type="EMBL" id="DXGC01000073">
    <property type="protein sequence ID" value="HIW91699.1"/>
    <property type="molecule type" value="Genomic_DNA"/>
</dbReference>
<dbReference type="Proteomes" id="UP000824190">
    <property type="component" value="Unassembled WGS sequence"/>
</dbReference>
<dbReference type="Gene3D" id="3.40.50.450">
    <property type="match status" value="1"/>
</dbReference>
<evidence type="ECO:0000313" key="1">
    <source>
        <dbReference type="EMBL" id="HIW91699.1"/>
    </source>
</evidence>
<comment type="caution">
    <text evidence="1">The sequence shown here is derived from an EMBL/GenBank/DDBJ whole genome shotgun (WGS) entry which is preliminary data.</text>
</comment>
<sequence length="114" mass="12222">METPSADPAQRTEWNVRDSDVTLDIALPSADGVAVSPGTALTLALAEKYSKPSMVIRDGGPDESAKVLTWLEDQGREMTVNGAGPWESESHGVYRLAFHVIFGTPLNTPVRNVG</sequence>
<dbReference type="Pfam" id="PF12694">
    <property type="entry name" value="cpYpsA"/>
    <property type="match status" value="1"/>
</dbReference>
<evidence type="ECO:0000313" key="2">
    <source>
        <dbReference type="Proteomes" id="UP000824190"/>
    </source>
</evidence>
<accession>A0A9D1RPD7</accession>
<protein>
    <submittedName>
        <fullName evidence="1">Molybdenum carrier protein</fullName>
    </submittedName>
</protein>
<gene>
    <name evidence="1" type="ORF">H9870_08575</name>
</gene>
<name>A0A9D1RPD7_9CORY</name>
<reference evidence="1" key="2">
    <citation type="submission" date="2021-04" db="EMBL/GenBank/DDBJ databases">
        <authorList>
            <person name="Gilroy R."/>
        </authorList>
    </citation>
    <scope>NUCLEOTIDE SEQUENCE</scope>
    <source>
        <strain evidence="1">CHK32-1732</strain>
    </source>
</reference>
<proteinExistence type="predicted"/>
<reference evidence="1" key="1">
    <citation type="journal article" date="2021" name="PeerJ">
        <title>Extensive microbial diversity within the chicken gut microbiome revealed by metagenomics and culture.</title>
        <authorList>
            <person name="Gilroy R."/>
            <person name="Ravi A."/>
            <person name="Getino M."/>
            <person name="Pursley I."/>
            <person name="Horton D.L."/>
            <person name="Alikhan N.F."/>
            <person name="Baker D."/>
            <person name="Gharbi K."/>
            <person name="Hall N."/>
            <person name="Watson M."/>
            <person name="Adriaenssens E.M."/>
            <person name="Foster-Nyarko E."/>
            <person name="Jarju S."/>
            <person name="Secka A."/>
            <person name="Antonio M."/>
            <person name="Oren A."/>
            <person name="Chaudhuri R.R."/>
            <person name="La Ragione R."/>
            <person name="Hildebrand F."/>
            <person name="Pallen M.J."/>
        </authorList>
    </citation>
    <scope>NUCLEOTIDE SEQUENCE</scope>
    <source>
        <strain evidence="1">CHK32-1732</strain>
    </source>
</reference>
<organism evidence="1 2">
    <name type="scientific">Candidatus Corynebacterium avicola</name>
    <dbReference type="NCBI Taxonomy" id="2838527"/>
    <lineage>
        <taxon>Bacteria</taxon>
        <taxon>Bacillati</taxon>
        <taxon>Actinomycetota</taxon>
        <taxon>Actinomycetes</taxon>
        <taxon>Mycobacteriales</taxon>
        <taxon>Corynebacteriaceae</taxon>
        <taxon>Corynebacterium</taxon>
    </lineage>
</organism>
<dbReference type="AlphaFoldDB" id="A0A9D1RPD7"/>
<dbReference type="InterPro" id="IPR024755">
    <property type="entry name" value="cpYpsA"/>
</dbReference>